<evidence type="ECO:0000256" key="1">
    <source>
        <dbReference type="SAM" id="MobiDB-lite"/>
    </source>
</evidence>
<gene>
    <name evidence="2" type="ORF">AAFF_G00408160</name>
</gene>
<feature type="region of interest" description="Disordered" evidence="1">
    <location>
        <begin position="241"/>
        <end position="261"/>
    </location>
</feature>
<keyword evidence="3" id="KW-1185">Reference proteome</keyword>
<organism evidence="2 3">
    <name type="scientific">Aldrovandia affinis</name>
    <dbReference type="NCBI Taxonomy" id="143900"/>
    <lineage>
        <taxon>Eukaryota</taxon>
        <taxon>Metazoa</taxon>
        <taxon>Chordata</taxon>
        <taxon>Craniata</taxon>
        <taxon>Vertebrata</taxon>
        <taxon>Euteleostomi</taxon>
        <taxon>Actinopterygii</taxon>
        <taxon>Neopterygii</taxon>
        <taxon>Teleostei</taxon>
        <taxon>Notacanthiformes</taxon>
        <taxon>Halosauridae</taxon>
        <taxon>Aldrovandia</taxon>
    </lineage>
</organism>
<feature type="region of interest" description="Disordered" evidence="1">
    <location>
        <begin position="1"/>
        <end position="28"/>
    </location>
</feature>
<dbReference type="AlphaFoldDB" id="A0AAD7SE53"/>
<feature type="compositionally biased region" description="Basic and acidic residues" evidence="1">
    <location>
        <begin position="245"/>
        <end position="261"/>
    </location>
</feature>
<feature type="region of interest" description="Disordered" evidence="1">
    <location>
        <begin position="319"/>
        <end position="348"/>
    </location>
</feature>
<name>A0AAD7SE53_9TELE</name>
<feature type="compositionally biased region" description="Polar residues" evidence="1">
    <location>
        <begin position="333"/>
        <end position="345"/>
    </location>
</feature>
<reference evidence="2" key="1">
    <citation type="journal article" date="2023" name="Science">
        <title>Genome structures resolve the early diversification of teleost fishes.</title>
        <authorList>
            <person name="Parey E."/>
            <person name="Louis A."/>
            <person name="Montfort J."/>
            <person name="Bouchez O."/>
            <person name="Roques C."/>
            <person name="Iampietro C."/>
            <person name="Lluch J."/>
            <person name="Castinel A."/>
            <person name="Donnadieu C."/>
            <person name="Desvignes T."/>
            <person name="Floi Bucao C."/>
            <person name="Jouanno E."/>
            <person name="Wen M."/>
            <person name="Mejri S."/>
            <person name="Dirks R."/>
            <person name="Jansen H."/>
            <person name="Henkel C."/>
            <person name="Chen W.J."/>
            <person name="Zahm M."/>
            <person name="Cabau C."/>
            <person name="Klopp C."/>
            <person name="Thompson A.W."/>
            <person name="Robinson-Rechavi M."/>
            <person name="Braasch I."/>
            <person name="Lecointre G."/>
            <person name="Bobe J."/>
            <person name="Postlethwait J.H."/>
            <person name="Berthelot C."/>
            <person name="Roest Crollius H."/>
            <person name="Guiguen Y."/>
        </authorList>
    </citation>
    <scope>NUCLEOTIDE SEQUENCE</scope>
    <source>
        <strain evidence="2">NC1722</strain>
    </source>
</reference>
<comment type="caution">
    <text evidence="2">The sequence shown here is derived from an EMBL/GenBank/DDBJ whole genome shotgun (WGS) entry which is preliminary data.</text>
</comment>
<dbReference type="EMBL" id="JAINUG010000081">
    <property type="protein sequence ID" value="KAJ8399711.1"/>
    <property type="molecule type" value="Genomic_DNA"/>
</dbReference>
<sequence length="382" mass="41530">MTNTGTPTETVKPSVTAPDSTSNPPGWTGSVSLVGGTHRCPDLHCLQSLALLASFDLSLKSGRPFQECPHPLDLPVSHSPELKSPRTAPQRRFCTVRCVASLYADGTQAWKNSLVAIATNVPRERRSLVLSDGIILSVILDEIVVAQILHHTVPGPDPQQASVSHRCAGRAAIATDTAELLTEPCPLVPLGPLDFRRPACPPGERPRHAFQSPQRLASLDDSRTLSLPRGNTAVIMHRGVHRSPGPREKEGDRLKAKGVKLEDAEDATQRLWGERSLEKVSQQTRKLRYELLQQQFQHVMMFSFLSVSGFGGCNPGGVPYGSPGTDSEECSLRSGQRTQAKSGQRGSRETGLWAEPVCECWDISNGSFSSRSGTTQRLNPRI</sequence>
<evidence type="ECO:0000313" key="2">
    <source>
        <dbReference type="EMBL" id="KAJ8399711.1"/>
    </source>
</evidence>
<accession>A0AAD7SE53</accession>
<dbReference type="Proteomes" id="UP001221898">
    <property type="component" value="Unassembled WGS sequence"/>
</dbReference>
<protein>
    <submittedName>
        <fullName evidence="2">Uncharacterized protein</fullName>
    </submittedName>
</protein>
<proteinExistence type="predicted"/>
<evidence type="ECO:0000313" key="3">
    <source>
        <dbReference type="Proteomes" id="UP001221898"/>
    </source>
</evidence>